<dbReference type="Pfam" id="PF01925">
    <property type="entry name" value="TauE"/>
    <property type="match status" value="1"/>
</dbReference>
<sequence>MGILHPDMLLYIAAGGLVGLAIGLTGVGGGSLMTPLLLLFGFPPQTAIGTDLLYAAITKSSGMVLHARRGNVDWKIVGRLAAGSLPAALITALLLGSVFTNAAQYRPLLTTSLGLMLMFTAIVLIFKTRLRQSAQSGQGWLAAMQAHDLGWTVAMGIVLGVLVTLSSVGAGAIGTALLLVLYPRLKPVRVVGTDLAHAVPLTLIAGLGHLFLGHVDWRLLLALLMGSLPAIYLGTHLGTRLPDRLMHPILVTVLLGLGVKYALL</sequence>
<accession>L0W7V5</accession>
<dbReference type="eggNOG" id="COG0730">
    <property type="taxonomic scope" value="Bacteria"/>
</dbReference>
<gene>
    <name evidence="7" type="ORF">A11A3_15572</name>
</gene>
<feature type="transmembrane region" description="Helical" evidence="6">
    <location>
        <begin position="219"/>
        <end position="239"/>
    </location>
</feature>
<name>L0W7V5_9GAMM</name>
<evidence type="ECO:0000313" key="7">
    <source>
        <dbReference type="EMBL" id="EKF73039.1"/>
    </source>
</evidence>
<comment type="subcellular location">
    <subcellularLocation>
        <location evidence="6">Cell membrane</location>
        <topology evidence="6">Multi-pass membrane protein</topology>
    </subcellularLocation>
    <subcellularLocation>
        <location evidence="1">Membrane</location>
        <topology evidence="1">Multi-pass membrane protein</topology>
    </subcellularLocation>
</comment>
<evidence type="ECO:0000256" key="4">
    <source>
        <dbReference type="ARBA" id="ARBA00022989"/>
    </source>
</evidence>
<dbReference type="PATRIC" id="fig|1177179.3.peg.3066"/>
<comment type="caution">
    <text evidence="7">The sequence shown here is derived from an EMBL/GenBank/DDBJ whole genome shotgun (WGS) entry which is preliminary data.</text>
</comment>
<evidence type="ECO:0000256" key="1">
    <source>
        <dbReference type="ARBA" id="ARBA00004141"/>
    </source>
</evidence>
<keyword evidence="6" id="KW-1003">Cell membrane</keyword>
<dbReference type="AlphaFoldDB" id="L0W7V5"/>
<dbReference type="Proteomes" id="UP000010164">
    <property type="component" value="Unassembled WGS sequence"/>
</dbReference>
<feature type="transmembrane region" description="Helical" evidence="6">
    <location>
        <begin position="195"/>
        <end position="212"/>
    </location>
</feature>
<keyword evidence="5 6" id="KW-0472">Membrane</keyword>
<evidence type="ECO:0000256" key="5">
    <source>
        <dbReference type="ARBA" id="ARBA00023136"/>
    </source>
</evidence>
<dbReference type="GO" id="GO:0005886">
    <property type="term" value="C:plasma membrane"/>
    <property type="evidence" value="ECO:0007669"/>
    <property type="project" value="UniProtKB-SubCell"/>
</dbReference>
<dbReference type="OrthoDB" id="5189995at2"/>
<proteinExistence type="inferred from homology"/>
<dbReference type="PANTHER" id="PTHR43701:SF2">
    <property type="entry name" value="MEMBRANE TRANSPORTER PROTEIN YJNA-RELATED"/>
    <property type="match status" value="1"/>
</dbReference>
<dbReference type="EMBL" id="AMRJ01000037">
    <property type="protein sequence ID" value="EKF73039.1"/>
    <property type="molecule type" value="Genomic_DNA"/>
</dbReference>
<evidence type="ECO:0000256" key="3">
    <source>
        <dbReference type="ARBA" id="ARBA00022692"/>
    </source>
</evidence>
<dbReference type="InterPro" id="IPR051598">
    <property type="entry name" value="TSUP/Inactive_protease-like"/>
</dbReference>
<keyword evidence="8" id="KW-1185">Reference proteome</keyword>
<keyword evidence="4 6" id="KW-1133">Transmembrane helix</keyword>
<feature type="transmembrane region" description="Helical" evidence="6">
    <location>
        <begin position="105"/>
        <end position="126"/>
    </location>
</feature>
<dbReference type="RefSeq" id="WP_008930281.1">
    <property type="nucleotide sequence ID" value="NZ_AMRJ01000037.1"/>
</dbReference>
<dbReference type="InterPro" id="IPR002781">
    <property type="entry name" value="TM_pro_TauE-like"/>
</dbReference>
<feature type="transmembrane region" description="Helical" evidence="6">
    <location>
        <begin position="245"/>
        <end position="263"/>
    </location>
</feature>
<feature type="transmembrane region" description="Helical" evidence="6">
    <location>
        <begin position="153"/>
        <end position="183"/>
    </location>
</feature>
<evidence type="ECO:0000313" key="8">
    <source>
        <dbReference type="Proteomes" id="UP000010164"/>
    </source>
</evidence>
<evidence type="ECO:0000256" key="6">
    <source>
        <dbReference type="RuleBase" id="RU363041"/>
    </source>
</evidence>
<comment type="similarity">
    <text evidence="2 6">Belongs to the 4-toluene sulfonate uptake permease (TSUP) (TC 2.A.102) family.</text>
</comment>
<dbReference type="PANTHER" id="PTHR43701">
    <property type="entry name" value="MEMBRANE TRANSPORTER PROTEIN MJ0441-RELATED"/>
    <property type="match status" value="1"/>
</dbReference>
<evidence type="ECO:0000256" key="2">
    <source>
        <dbReference type="ARBA" id="ARBA00009142"/>
    </source>
</evidence>
<feature type="transmembrane region" description="Helical" evidence="6">
    <location>
        <begin position="77"/>
        <end position="99"/>
    </location>
</feature>
<keyword evidence="3 6" id="KW-0812">Transmembrane</keyword>
<reference evidence="7 8" key="1">
    <citation type="journal article" date="2012" name="J. Bacteriol.">
        <title>Genome Sequence of the Alkane-Degrading Bacterium Alcanivorax hongdengensis Type Strain A-11-3.</title>
        <authorList>
            <person name="Lai Q."/>
            <person name="Shao Z."/>
        </authorList>
    </citation>
    <scope>NUCLEOTIDE SEQUENCE [LARGE SCALE GENOMIC DNA]</scope>
    <source>
        <strain evidence="7 8">A-11-3</strain>
    </source>
</reference>
<protein>
    <recommendedName>
        <fullName evidence="6">Probable membrane transporter protein</fullName>
    </recommendedName>
</protein>
<feature type="transmembrane region" description="Helical" evidence="6">
    <location>
        <begin position="9"/>
        <end position="30"/>
    </location>
</feature>
<dbReference type="STRING" id="1177179.A11A3_15572"/>
<organism evidence="7 8">
    <name type="scientific">Alcanivorax hongdengensis A-11-3</name>
    <dbReference type="NCBI Taxonomy" id="1177179"/>
    <lineage>
        <taxon>Bacteria</taxon>
        <taxon>Pseudomonadati</taxon>
        <taxon>Pseudomonadota</taxon>
        <taxon>Gammaproteobacteria</taxon>
        <taxon>Oceanospirillales</taxon>
        <taxon>Alcanivoracaceae</taxon>
        <taxon>Alcanivorax</taxon>
    </lineage>
</organism>